<dbReference type="Pfam" id="PF04578">
    <property type="entry name" value="DUF594"/>
    <property type="match status" value="1"/>
</dbReference>
<gene>
    <name evidence="3" type="ORF">RGQ29_019097</name>
</gene>
<comment type="caution">
    <text evidence="3">The sequence shown here is derived from an EMBL/GenBank/DDBJ whole genome shotgun (WGS) entry which is preliminary data.</text>
</comment>
<keyword evidence="1" id="KW-0472">Membrane</keyword>
<dbReference type="InterPro" id="IPR007658">
    <property type="entry name" value="DUF594"/>
</dbReference>
<dbReference type="InterPro" id="IPR025315">
    <property type="entry name" value="DUF4220"/>
</dbReference>
<keyword evidence="4" id="KW-1185">Reference proteome</keyword>
<feature type="domain" description="DUF4220" evidence="2">
    <location>
        <begin position="52"/>
        <end position="406"/>
    </location>
</feature>
<feature type="transmembrane region" description="Helical" evidence="1">
    <location>
        <begin position="140"/>
        <end position="157"/>
    </location>
</feature>
<accession>A0AAN7ISL3</accession>
<feature type="transmembrane region" description="Helical" evidence="1">
    <location>
        <begin position="12"/>
        <end position="37"/>
    </location>
</feature>
<feature type="transmembrane region" description="Helical" evidence="1">
    <location>
        <begin position="116"/>
        <end position="134"/>
    </location>
</feature>
<dbReference type="Pfam" id="PF13968">
    <property type="entry name" value="DUF4220"/>
    <property type="match status" value="1"/>
</dbReference>
<reference evidence="3 4" key="1">
    <citation type="journal article" date="2023" name="G3 (Bethesda)">
        <title>A haplotype-resolved chromosome-scale genome for Quercus rubra L. provides insights into the genetics of adaptive traits for red oak species.</title>
        <authorList>
            <person name="Kapoor B."/>
            <person name="Jenkins J."/>
            <person name="Schmutz J."/>
            <person name="Zhebentyayeva T."/>
            <person name="Kuelheim C."/>
            <person name="Coggeshall M."/>
            <person name="Heim C."/>
            <person name="Lasky J.R."/>
            <person name="Leites L."/>
            <person name="Islam-Faridi N."/>
            <person name="Romero-Severson J."/>
            <person name="DeLeo V.L."/>
            <person name="Lucas S.M."/>
            <person name="Lazic D."/>
            <person name="Gailing O."/>
            <person name="Carlson J."/>
            <person name="Staton M."/>
        </authorList>
    </citation>
    <scope>NUCLEOTIDE SEQUENCE [LARGE SCALE GENOMIC DNA]</scope>
    <source>
        <strain evidence="3">Pseudo-F2</strain>
    </source>
</reference>
<feature type="transmembrane region" description="Helical" evidence="1">
    <location>
        <begin position="347"/>
        <end position="369"/>
    </location>
</feature>
<dbReference type="EMBL" id="JAXUIC010000005">
    <property type="protein sequence ID" value="KAK4587964.1"/>
    <property type="molecule type" value="Genomic_DNA"/>
</dbReference>
<evidence type="ECO:0000313" key="3">
    <source>
        <dbReference type="EMBL" id="KAK4587964.1"/>
    </source>
</evidence>
<keyword evidence="1" id="KW-0812">Transmembrane</keyword>
<protein>
    <recommendedName>
        <fullName evidence="2">DUF4220 domain-containing protein</fullName>
    </recommendedName>
</protein>
<proteinExistence type="predicted"/>
<keyword evidence="1" id="KW-1133">Transmembrane helix</keyword>
<dbReference type="AlphaFoldDB" id="A0AAN7ISL3"/>
<dbReference type="PANTHER" id="PTHR31325">
    <property type="entry name" value="OS01G0798800 PROTEIN-RELATED"/>
    <property type="match status" value="1"/>
</dbReference>
<feature type="transmembrane region" description="Helical" evidence="1">
    <location>
        <begin position="49"/>
        <end position="69"/>
    </location>
</feature>
<name>A0AAN7ISL3_QUERU</name>
<sequence>MLLPIPNFVKKLWYAWNLRSCILLSLCLQAILVLFAFLRKRTRRTLLHVLIWFVYLLADWIAPVAIGLISKSEGVDCDGKGNNKDIMAFWASFLLLHLGGPDTITSFALEDNEFWLRHLAGLLLQVLATAYIFYQSLPNKLCVPTIMVFLVGTIKYVERTRALFLASMSQFGCSVLPKPDPGPDFEEVMKMSSSMTLEQVETQVYGMPISEVENPKRYSIHKTSANDSESKVKRRPFDDMQLLQEAHLLFDKFKGLIVGLHISSKVRERSQDIFLTISATEAFRLIEFELNFMYEYLHTKVVVVRCTFGYFLRFISFTLIVGALAFFSIENHLEFHHVSKFDYFDIILTYVLHVGALVLEAISVLMLILSDRTLLAVKGSRSTLVDKILKRSKWSKSVSQYDMISYCLNDPPTWVYTLANYVGAGGVLEKMTILRFSHSKGVCEALEEFIFTELSLKSGNVKSIGAARDASSQRGDWALLQTSSYFKLKWSIGEYQYAESLLIWHMATEILYAQETKSSTGIDNDNKSNRETCKLLSDYMFYLLVMKPKMMAPVLGNWQIVFQDTCAEAKRFFHKKGISKKAEACGKILEVVREYISDDSKGIESKPGYRSANLKGNVSKSVFIDGSILAKQLNDDKELKTDKWKLMSRVWVELMSYAAINCRPNVHAEQPSKGGELLTFIWLLMNHLGFGTQFYEQERQARAKMVPRK</sequence>
<feature type="transmembrane region" description="Helical" evidence="1">
    <location>
        <begin position="302"/>
        <end position="327"/>
    </location>
</feature>
<evidence type="ECO:0000313" key="4">
    <source>
        <dbReference type="Proteomes" id="UP001324115"/>
    </source>
</evidence>
<evidence type="ECO:0000259" key="2">
    <source>
        <dbReference type="Pfam" id="PF13968"/>
    </source>
</evidence>
<organism evidence="3 4">
    <name type="scientific">Quercus rubra</name>
    <name type="common">Northern red oak</name>
    <name type="synonym">Quercus borealis</name>
    <dbReference type="NCBI Taxonomy" id="3512"/>
    <lineage>
        <taxon>Eukaryota</taxon>
        <taxon>Viridiplantae</taxon>
        <taxon>Streptophyta</taxon>
        <taxon>Embryophyta</taxon>
        <taxon>Tracheophyta</taxon>
        <taxon>Spermatophyta</taxon>
        <taxon>Magnoliopsida</taxon>
        <taxon>eudicotyledons</taxon>
        <taxon>Gunneridae</taxon>
        <taxon>Pentapetalae</taxon>
        <taxon>rosids</taxon>
        <taxon>fabids</taxon>
        <taxon>Fagales</taxon>
        <taxon>Fagaceae</taxon>
        <taxon>Quercus</taxon>
    </lineage>
</organism>
<evidence type="ECO:0000256" key="1">
    <source>
        <dbReference type="SAM" id="Phobius"/>
    </source>
</evidence>
<dbReference type="Proteomes" id="UP001324115">
    <property type="component" value="Unassembled WGS sequence"/>
</dbReference>
<feature type="transmembrane region" description="Helical" evidence="1">
    <location>
        <begin position="89"/>
        <end position="109"/>
    </location>
</feature>